<evidence type="ECO:0000313" key="2">
    <source>
        <dbReference type="Proteomes" id="UP000037035"/>
    </source>
</evidence>
<evidence type="ECO:0008006" key="3">
    <source>
        <dbReference type="Google" id="ProtNLM"/>
    </source>
</evidence>
<proteinExistence type="predicted"/>
<accession>A0A0L6UWG9</accession>
<dbReference type="Proteomes" id="UP000037035">
    <property type="component" value="Unassembled WGS sequence"/>
</dbReference>
<dbReference type="EMBL" id="LAVV01008419">
    <property type="protein sequence ID" value="KNZ52858.1"/>
    <property type="molecule type" value="Genomic_DNA"/>
</dbReference>
<evidence type="ECO:0000313" key="1">
    <source>
        <dbReference type="EMBL" id="KNZ52858.1"/>
    </source>
</evidence>
<dbReference type="VEuPathDB" id="FungiDB:VP01_3425g1"/>
<name>A0A0L6UWG9_9BASI</name>
<protein>
    <recommendedName>
        <fullName evidence="3">DDE Tnp4 domain-containing protein</fullName>
    </recommendedName>
</protein>
<keyword evidence="2" id="KW-1185">Reference proteome</keyword>
<reference evidence="1 2" key="1">
    <citation type="submission" date="2015-08" db="EMBL/GenBank/DDBJ databases">
        <title>Next Generation Sequencing and Analysis of the Genome of Puccinia sorghi L Schw, the Causal Agent of Maize Common Rust.</title>
        <authorList>
            <person name="Rochi L."/>
            <person name="Burguener G."/>
            <person name="Darino M."/>
            <person name="Turjanski A."/>
            <person name="Kreff E."/>
            <person name="Dieguez M.J."/>
            <person name="Sacco F."/>
        </authorList>
    </citation>
    <scope>NUCLEOTIDE SEQUENCE [LARGE SCALE GENOMIC DNA]</scope>
    <source>
        <strain evidence="1 2">RO10H11247</strain>
    </source>
</reference>
<organism evidence="1 2">
    <name type="scientific">Puccinia sorghi</name>
    <dbReference type="NCBI Taxonomy" id="27349"/>
    <lineage>
        <taxon>Eukaryota</taxon>
        <taxon>Fungi</taxon>
        <taxon>Dikarya</taxon>
        <taxon>Basidiomycota</taxon>
        <taxon>Pucciniomycotina</taxon>
        <taxon>Pucciniomycetes</taxon>
        <taxon>Pucciniales</taxon>
        <taxon>Pucciniaceae</taxon>
        <taxon>Puccinia</taxon>
    </lineage>
</organism>
<comment type="caution">
    <text evidence="1">The sequence shown here is derived from an EMBL/GenBank/DDBJ whole genome shotgun (WGS) entry which is preliminary data.</text>
</comment>
<gene>
    <name evidence="1" type="ORF">VP01_3425g1</name>
</gene>
<sequence length="231" mass="26145">MRGYTGCQSRLQDIFLILVWFEHQELKDMVSWGFHVRLTSDGKIAFPRSKTPDHSVCISQECSTCQIKTSNRLQEPQSNDLSINLIVGRVIDVLISLGQQYRMQQLTLTKIITLSSGHYLLVDPAYEISTALIPAYKSPAANFPICSEFNYFLAKVPTHYWHVEGKMQEYMTWFGCRLVPAHVCTYVTIGNVFNIGTKTTDKASGRFFLSVLNILCLRSFSSALSSIGTQR</sequence>
<dbReference type="AlphaFoldDB" id="A0A0L6UWG9"/>